<sequence length="288" mass="30930">MVFSSLLTLLDDIASVLDDVALMTKVAAKKTAGVVGDDLALNANQVTGVRADRELPIVWAVAKGSLVNKLILIPAALLLSVFSPVLITPLLMLGGGYLCFEGVEKLLHKLMHRRDGSAHSVPDELIDENAKIKGAIRTDFILSAEIVIIALGVVAESSLTTQIISLLLIGIGLTIFVYGIVALIVKADDFGFALMRRPATAAVGKAIILFMPWFMRGVSIVGTLAMFLVGGGIFAHNWGALHHWLHEHHWDSGLTSILAYLITGLVVGAVACAVVLPLMKLWEKRRQD</sequence>
<evidence type="ECO:0000313" key="2">
    <source>
        <dbReference type="EMBL" id="OAM16255.1"/>
    </source>
</evidence>
<keyword evidence="1" id="KW-0472">Membrane</keyword>
<evidence type="ECO:0008006" key="4">
    <source>
        <dbReference type="Google" id="ProtNLM"/>
    </source>
</evidence>
<feature type="transmembrane region" description="Helical" evidence="1">
    <location>
        <begin position="163"/>
        <end position="185"/>
    </location>
</feature>
<dbReference type="AlphaFoldDB" id="A0A1A9RBN5"/>
<protein>
    <recommendedName>
        <fullName evidence="4">DUF808 domain-containing protein</fullName>
    </recommendedName>
</protein>
<name>A0A1A9RBN5_EIKCO</name>
<dbReference type="PANTHER" id="PTHR30503">
    <property type="entry name" value="INNER MEMBRANE PROTEIN YEDI"/>
    <property type="match status" value="1"/>
</dbReference>
<dbReference type="EMBL" id="LXSG01000041">
    <property type="protein sequence ID" value="OAM16255.1"/>
    <property type="molecule type" value="Genomic_DNA"/>
</dbReference>
<evidence type="ECO:0000313" key="3">
    <source>
        <dbReference type="Proteomes" id="UP000077589"/>
    </source>
</evidence>
<proteinExistence type="predicted"/>
<feature type="transmembrane region" description="Helical" evidence="1">
    <location>
        <begin position="140"/>
        <end position="157"/>
    </location>
</feature>
<dbReference type="Pfam" id="PF05661">
    <property type="entry name" value="DUF808"/>
    <property type="match status" value="1"/>
</dbReference>
<keyword evidence="1" id="KW-0812">Transmembrane</keyword>
<gene>
    <name evidence="2" type="ORF">A7P90_11265</name>
</gene>
<accession>A0A1A9RBN5</accession>
<dbReference type="InterPro" id="IPR008526">
    <property type="entry name" value="YedI"/>
</dbReference>
<feature type="transmembrane region" description="Helical" evidence="1">
    <location>
        <begin position="71"/>
        <end position="100"/>
    </location>
</feature>
<feature type="transmembrane region" description="Helical" evidence="1">
    <location>
        <begin position="254"/>
        <end position="279"/>
    </location>
</feature>
<dbReference type="PIRSF" id="PIRSF016660">
    <property type="entry name" value="YedI"/>
    <property type="match status" value="1"/>
</dbReference>
<comment type="caution">
    <text evidence="2">The sequence shown here is derived from an EMBL/GenBank/DDBJ whole genome shotgun (WGS) entry which is preliminary data.</text>
</comment>
<dbReference type="OrthoDB" id="9814178at2"/>
<dbReference type="GO" id="GO:0005886">
    <property type="term" value="C:plasma membrane"/>
    <property type="evidence" value="ECO:0007669"/>
    <property type="project" value="TreeGrafter"/>
</dbReference>
<evidence type="ECO:0000256" key="1">
    <source>
        <dbReference type="SAM" id="Phobius"/>
    </source>
</evidence>
<dbReference type="PANTHER" id="PTHR30503:SF3">
    <property type="entry name" value="INNER MEMBRANE PROTEIN YEDI"/>
    <property type="match status" value="1"/>
</dbReference>
<reference evidence="3" key="1">
    <citation type="submission" date="2016-05" db="EMBL/GenBank/DDBJ databases">
        <title>Draft genome of Corynebacterium afermentans subsp. afermentans LCDC 88199T.</title>
        <authorList>
            <person name="Bernier A.-M."/>
            <person name="Bernard K."/>
        </authorList>
    </citation>
    <scope>NUCLEOTIDE SEQUENCE [LARGE SCALE GENOMIC DNA]</scope>
    <source>
        <strain evidence="3">NML04-0072</strain>
    </source>
</reference>
<keyword evidence="1" id="KW-1133">Transmembrane helix</keyword>
<dbReference type="Proteomes" id="UP000077589">
    <property type="component" value="Unassembled WGS sequence"/>
</dbReference>
<dbReference type="STRING" id="539.A7P85_02815"/>
<organism evidence="2 3">
    <name type="scientific">Eikenella corrodens</name>
    <dbReference type="NCBI Taxonomy" id="539"/>
    <lineage>
        <taxon>Bacteria</taxon>
        <taxon>Pseudomonadati</taxon>
        <taxon>Pseudomonadota</taxon>
        <taxon>Betaproteobacteria</taxon>
        <taxon>Neisseriales</taxon>
        <taxon>Neisseriaceae</taxon>
        <taxon>Eikenella</taxon>
    </lineage>
</organism>
<dbReference type="RefSeq" id="WP_064088199.1">
    <property type="nucleotide sequence ID" value="NZ_LXSG01000041.1"/>
</dbReference>
<feature type="transmembrane region" description="Helical" evidence="1">
    <location>
        <begin position="206"/>
        <end position="234"/>
    </location>
</feature>